<dbReference type="InterPro" id="IPR058525">
    <property type="entry name" value="DUF8212"/>
</dbReference>
<feature type="non-terminal residue" evidence="3">
    <location>
        <position position="1"/>
    </location>
</feature>
<dbReference type="Pfam" id="PF26640">
    <property type="entry name" value="DUF8212"/>
    <property type="match status" value="1"/>
</dbReference>
<dbReference type="Proteomes" id="UP000292957">
    <property type="component" value="Unassembled WGS sequence"/>
</dbReference>
<evidence type="ECO:0000259" key="2">
    <source>
        <dbReference type="Pfam" id="PF26640"/>
    </source>
</evidence>
<accession>A0A4Q9MJW4</accession>
<dbReference type="EMBL" id="ML143448">
    <property type="protein sequence ID" value="TBU26246.1"/>
    <property type="molecule type" value="Genomic_DNA"/>
</dbReference>
<reference evidence="3" key="1">
    <citation type="submission" date="2019-01" db="EMBL/GenBank/DDBJ databases">
        <title>Draft genome sequences of three monokaryotic isolates of the white-rot basidiomycete fungus Dichomitus squalens.</title>
        <authorList>
            <consortium name="DOE Joint Genome Institute"/>
            <person name="Lopez S.C."/>
            <person name="Andreopoulos B."/>
            <person name="Pangilinan J."/>
            <person name="Lipzen A."/>
            <person name="Riley R."/>
            <person name="Ahrendt S."/>
            <person name="Ng V."/>
            <person name="Barry K."/>
            <person name="Daum C."/>
            <person name="Grigoriev I.V."/>
            <person name="Hilden K.S."/>
            <person name="Makela M.R."/>
            <person name="de Vries R.P."/>
        </authorList>
    </citation>
    <scope>NUCLEOTIDE SEQUENCE [LARGE SCALE GENOMIC DNA]</scope>
    <source>
        <strain evidence="3">OM18370.1</strain>
    </source>
</reference>
<evidence type="ECO:0000313" key="3">
    <source>
        <dbReference type="EMBL" id="TBU26246.1"/>
    </source>
</evidence>
<organism evidence="3">
    <name type="scientific">Dichomitus squalens</name>
    <dbReference type="NCBI Taxonomy" id="114155"/>
    <lineage>
        <taxon>Eukaryota</taxon>
        <taxon>Fungi</taxon>
        <taxon>Dikarya</taxon>
        <taxon>Basidiomycota</taxon>
        <taxon>Agaricomycotina</taxon>
        <taxon>Agaricomycetes</taxon>
        <taxon>Polyporales</taxon>
        <taxon>Polyporaceae</taxon>
        <taxon>Dichomitus</taxon>
    </lineage>
</organism>
<evidence type="ECO:0000256" key="1">
    <source>
        <dbReference type="SAM" id="MobiDB-lite"/>
    </source>
</evidence>
<feature type="non-terminal residue" evidence="3">
    <location>
        <position position="335"/>
    </location>
</feature>
<protein>
    <recommendedName>
        <fullName evidence="2">DUF8212 domain-containing protein</fullName>
    </recommendedName>
</protein>
<feature type="region of interest" description="Disordered" evidence="1">
    <location>
        <begin position="316"/>
        <end position="335"/>
    </location>
</feature>
<name>A0A4Q9MJW4_9APHY</name>
<feature type="domain" description="DUF8212" evidence="2">
    <location>
        <begin position="1"/>
        <end position="156"/>
    </location>
</feature>
<dbReference type="AlphaFoldDB" id="A0A4Q9MJW4"/>
<sequence length="335" mass="37105">SLFASQPETSAKGGKIRAVSHTDVIRRLQLPRHLPPTRYSSTPHGIETQLPLVPLTYCLPQCDIQYPEAIPESQWYLAILGCEHTEHPGALLGRVCYIPPSDSDVQYVYCGLMRVCINPAPRKVYRLANLFPLSPATIDRCREHVTLKTVYISHPERASTQSDTRDARRQPHKTINLLLGRKTRRALRSQGYTAELRGPDEGHPTTHWLTLSCDDHTITVEYQHTLGYGGGLLMVEADVKMSRRALDEAGQIKANPSAVKWSDYALWHVSLATKEVAFTLAAEKLTLKLGLDWVAPSHYCLRVDIVTETLPVASGTSAELAQGTRPGVGSRRGSG</sequence>
<gene>
    <name evidence="3" type="ORF">BD311DRAFT_604874</name>
</gene>
<dbReference type="OrthoDB" id="2764578at2759"/>
<proteinExistence type="predicted"/>